<dbReference type="RefSeq" id="XP_039116288.1">
    <property type="nucleotide sequence ID" value="XM_039260354.1"/>
</dbReference>
<reference evidence="6" key="1">
    <citation type="submission" date="2025-08" db="UniProtKB">
        <authorList>
            <consortium name="RefSeq"/>
        </authorList>
    </citation>
    <scope>IDENTIFICATION</scope>
</reference>
<dbReference type="PANTHER" id="PTHR32116">
    <property type="entry name" value="GALACTURONOSYLTRANSFERASE 4-RELATED"/>
    <property type="match status" value="1"/>
</dbReference>
<dbReference type="Pfam" id="PF01501">
    <property type="entry name" value="Glyco_transf_8"/>
    <property type="match status" value="1"/>
</dbReference>
<dbReference type="GO" id="GO:0047262">
    <property type="term" value="F:polygalacturonate 4-alpha-galacturonosyltransferase activity"/>
    <property type="evidence" value="ECO:0007669"/>
    <property type="project" value="InterPro"/>
</dbReference>
<comment type="similarity">
    <text evidence="2 4">Belongs to the glycosyltransferase 8 family.</text>
</comment>
<comment type="pathway">
    <text evidence="1 4">Glycan metabolism; pectin biosynthesis.</text>
</comment>
<evidence type="ECO:0000256" key="2">
    <source>
        <dbReference type="ARBA" id="ARBA00006351"/>
    </source>
</evidence>
<evidence type="ECO:0000313" key="5">
    <source>
        <dbReference type="Proteomes" id="UP001515500"/>
    </source>
</evidence>
<dbReference type="PANTHER" id="PTHR32116:SF30">
    <property type="entry name" value="GALACTURONOSYLTRANSFERASE 15-RELATED"/>
    <property type="match status" value="1"/>
</dbReference>
<name>A0AB40AMW1_DIOCR</name>
<evidence type="ECO:0000256" key="1">
    <source>
        <dbReference type="ARBA" id="ARBA00004877"/>
    </source>
</evidence>
<dbReference type="AlphaFoldDB" id="A0AB40AMW1"/>
<keyword evidence="4" id="KW-1133">Transmembrane helix</keyword>
<dbReference type="InterPro" id="IPR029993">
    <property type="entry name" value="GAUT"/>
</dbReference>
<evidence type="ECO:0000313" key="6">
    <source>
        <dbReference type="RefSeq" id="XP_039116288.1"/>
    </source>
</evidence>
<dbReference type="InterPro" id="IPR002495">
    <property type="entry name" value="Glyco_trans_8"/>
</dbReference>
<keyword evidence="4" id="KW-0961">Cell wall biogenesis/degradation</keyword>
<feature type="transmembrane region" description="Helical" evidence="4">
    <location>
        <begin position="21"/>
        <end position="41"/>
    </location>
</feature>
<dbReference type="Gene3D" id="3.90.550.10">
    <property type="entry name" value="Spore Coat Polysaccharide Biosynthesis Protein SpsA, Chain A"/>
    <property type="match status" value="1"/>
</dbReference>
<dbReference type="SUPFAM" id="SSF53448">
    <property type="entry name" value="Nucleotide-diphospho-sugar transferases"/>
    <property type="match status" value="1"/>
</dbReference>
<evidence type="ECO:0000256" key="3">
    <source>
        <dbReference type="ARBA" id="ARBA00022676"/>
    </source>
</evidence>
<gene>
    <name evidence="6" type="primary">LOC120251719</name>
</gene>
<organism evidence="5 6">
    <name type="scientific">Dioscorea cayennensis subsp. rotundata</name>
    <name type="common">White Guinea yam</name>
    <name type="synonym">Dioscorea rotundata</name>
    <dbReference type="NCBI Taxonomy" id="55577"/>
    <lineage>
        <taxon>Eukaryota</taxon>
        <taxon>Viridiplantae</taxon>
        <taxon>Streptophyta</taxon>
        <taxon>Embryophyta</taxon>
        <taxon>Tracheophyta</taxon>
        <taxon>Spermatophyta</taxon>
        <taxon>Magnoliopsida</taxon>
        <taxon>Liliopsida</taxon>
        <taxon>Dioscoreales</taxon>
        <taxon>Dioscoreaceae</taxon>
        <taxon>Dioscorea</taxon>
    </lineage>
</organism>
<proteinExistence type="inferred from homology"/>
<dbReference type="Proteomes" id="UP001515500">
    <property type="component" value="Chromosome 20"/>
</dbReference>
<dbReference type="GeneID" id="120251719"/>
<keyword evidence="3 4" id="KW-0328">Glycosyltransferase</keyword>
<dbReference type="EC" id="2.4.1.-" evidence="4"/>
<evidence type="ECO:0000256" key="4">
    <source>
        <dbReference type="RuleBase" id="RU362027"/>
    </source>
</evidence>
<dbReference type="GO" id="GO:0000139">
    <property type="term" value="C:Golgi membrane"/>
    <property type="evidence" value="ECO:0007669"/>
    <property type="project" value="UniProtKB-SubCell"/>
</dbReference>
<keyword evidence="4" id="KW-0472">Membrane</keyword>
<keyword evidence="5" id="KW-1185">Reference proteome</keyword>
<keyword evidence="4" id="KW-0812">Transmembrane</keyword>
<comment type="subcellular location">
    <subcellularLocation>
        <location evidence="4">Golgi apparatus membrane</location>
        <topology evidence="4">Single-pass type II membrane protein</topology>
    </subcellularLocation>
</comment>
<dbReference type="CDD" id="cd06429">
    <property type="entry name" value="GT8_like_1"/>
    <property type="match status" value="1"/>
</dbReference>
<accession>A0AB40AMW1</accession>
<protein>
    <recommendedName>
        <fullName evidence="4">Hexosyltransferase</fullName>
        <ecNumber evidence="4">2.4.1.-</ecNumber>
    </recommendedName>
</protein>
<keyword evidence="4" id="KW-0333">Golgi apparatus</keyword>
<sequence>MPMKSKDKVGRRFSSRSVLPLVLAAGLILLLLFICFSYFVLEAGASICLSIGCLRWRIGHAFLGSGDPSEELVRELRKAFVGDEDGKDGPLVDQMALDAAAESLDALIAEMAISTSDYNQHIDVKTFAHKAMAMIMNMDRKVKKARLQELIYQQLASIGIPVSMHCLTLLLADEYTANSLARSSLPPPEYSSRLTDDSYIHIALLTNNVLAAAVVVSSTLASSTSQENLVFHIVTDKNTYTAMHTWFSLNPVFPAIIEVKGLHQFDWPANVNALVMETVQEIHHSSLVHHQLARVNEEFGRLQTLNPSAFSLLNYLRIHLPELFPKLRRVIFLDDDVVVRQDFTELWNSDLNGNVNGAVTAAVINDKGYQQCLGKQYQDYLNFSNPIISSPLLGLESQKCAWLGGMNVFDLEAWRQTDITKTYQHWLKLNRESGFHLWRMGAQPPALIAFSGQVQLIDPSWHLSGLGRRLPYPELLESSSVLHYSGPRKPWLGTGIPELLVFWRTYLNHSNDFLSNCKVME</sequence>
<dbReference type="InterPro" id="IPR029044">
    <property type="entry name" value="Nucleotide-diphossugar_trans"/>
</dbReference>
<keyword evidence="3 4" id="KW-0808">Transferase</keyword>
<dbReference type="GO" id="GO:0071555">
    <property type="term" value="P:cell wall organization"/>
    <property type="evidence" value="ECO:0007669"/>
    <property type="project" value="UniProtKB-KW"/>
</dbReference>